<dbReference type="Proteomes" id="UP000030645">
    <property type="component" value="Unassembled WGS sequence"/>
</dbReference>
<organism evidence="1 2">
    <name type="scientific">Morus notabilis</name>
    <dbReference type="NCBI Taxonomy" id="981085"/>
    <lineage>
        <taxon>Eukaryota</taxon>
        <taxon>Viridiplantae</taxon>
        <taxon>Streptophyta</taxon>
        <taxon>Embryophyta</taxon>
        <taxon>Tracheophyta</taxon>
        <taxon>Spermatophyta</taxon>
        <taxon>Magnoliopsida</taxon>
        <taxon>eudicotyledons</taxon>
        <taxon>Gunneridae</taxon>
        <taxon>Pentapetalae</taxon>
        <taxon>rosids</taxon>
        <taxon>fabids</taxon>
        <taxon>Rosales</taxon>
        <taxon>Moraceae</taxon>
        <taxon>Moreae</taxon>
        <taxon>Morus</taxon>
    </lineage>
</organism>
<protein>
    <submittedName>
        <fullName evidence="1">Uncharacterized protein</fullName>
    </submittedName>
</protein>
<name>W9R090_9ROSA</name>
<keyword evidence="2" id="KW-1185">Reference proteome</keyword>
<dbReference type="AlphaFoldDB" id="W9R090"/>
<proteinExistence type="predicted"/>
<accession>W9R090</accession>
<gene>
    <name evidence="1" type="ORF">L484_007360</name>
</gene>
<evidence type="ECO:0000313" key="1">
    <source>
        <dbReference type="EMBL" id="EXB50058.1"/>
    </source>
</evidence>
<reference evidence="2" key="1">
    <citation type="submission" date="2013-01" db="EMBL/GenBank/DDBJ databases">
        <title>Draft Genome Sequence of a Mulberry Tree, Morus notabilis C.K. Schneid.</title>
        <authorList>
            <person name="He N."/>
            <person name="Zhao S."/>
        </authorList>
    </citation>
    <scope>NUCLEOTIDE SEQUENCE</scope>
</reference>
<dbReference type="EMBL" id="KE343976">
    <property type="protein sequence ID" value="EXB50058.1"/>
    <property type="molecule type" value="Genomic_DNA"/>
</dbReference>
<sequence length="76" mass="8049">MSDFRLFMCGISALRRSGNHVSLGIMLSLVTADMGMGRVVAIVLMAGVRVVPLVSQLLRGFRPLGGVPPMVVHVSA</sequence>
<evidence type="ECO:0000313" key="2">
    <source>
        <dbReference type="Proteomes" id="UP000030645"/>
    </source>
</evidence>